<dbReference type="Proteomes" id="UP000230154">
    <property type="component" value="Unassembled WGS sequence"/>
</dbReference>
<feature type="region of interest" description="Disordered" evidence="1">
    <location>
        <begin position="1"/>
        <end position="33"/>
    </location>
</feature>
<accession>A0A2H0TPS5</accession>
<evidence type="ECO:0000313" key="2">
    <source>
        <dbReference type="EMBL" id="PIR74163.1"/>
    </source>
</evidence>
<comment type="caution">
    <text evidence="2">The sequence shown here is derived from an EMBL/GenBank/DDBJ whole genome shotgun (WGS) entry which is preliminary data.</text>
</comment>
<protein>
    <submittedName>
        <fullName evidence="2">Uncharacterized protein</fullName>
    </submittedName>
</protein>
<name>A0A2H0TPS5_9BACT</name>
<evidence type="ECO:0000313" key="3">
    <source>
        <dbReference type="Proteomes" id="UP000230154"/>
    </source>
</evidence>
<dbReference type="AlphaFoldDB" id="A0A2H0TPS5"/>
<dbReference type="EMBL" id="PFCB01000028">
    <property type="protein sequence ID" value="PIR74163.1"/>
    <property type="molecule type" value="Genomic_DNA"/>
</dbReference>
<sequence length="372" mass="38886">MEGDGQSPCGRRWNMSHRRWKGARADDGQSAGSAKGAMAMAVLQDQQVAIGQEGEGGAARHLPPHQLGAAVDAARHRGLARGGIDHGPWFRIAGSEGQPVQPRGAGSFVGCARNKATVEPVGFHPGRSAILARADHGDVIAPHGGSLDVAPRVSSLQDDRFDVPPAAALGLDQAVEAVGLSVARQPERAACVHHDGLGARSAAARHDAGEEADLLLLALALLGQTTQLGPRDGLTSPQGIDVARGVVAPARDRSHSDHGFEVAGHHDLVPKGGHPHALEAEAGEVAARSAVRQDGAVDHPICRSAVSGELLRRVVRGALDRMIGHSSSMRCRPNWTAICLQTLAKKSVFVNGMYKQKPAFYKAGFCLCPSST</sequence>
<reference evidence="3" key="1">
    <citation type="submission" date="2017-09" db="EMBL/GenBank/DDBJ databases">
        <title>Depth-based differentiation of microbial function through sediment-hosted aquifers and enrichment of novel symbionts in the deep terrestrial subsurface.</title>
        <authorList>
            <person name="Probst A.J."/>
            <person name="Ladd B."/>
            <person name="Jarett J.K."/>
            <person name="Geller-Mcgrath D.E."/>
            <person name="Sieber C.M.K."/>
            <person name="Emerson J.B."/>
            <person name="Anantharaman K."/>
            <person name="Thomas B.C."/>
            <person name="Malmstrom R."/>
            <person name="Stieglmeier M."/>
            <person name="Klingl A."/>
            <person name="Woyke T."/>
            <person name="Ryan C.M."/>
            <person name="Banfield J.F."/>
        </authorList>
    </citation>
    <scope>NUCLEOTIDE SEQUENCE [LARGE SCALE GENOMIC DNA]</scope>
</reference>
<proteinExistence type="predicted"/>
<evidence type="ECO:0000256" key="1">
    <source>
        <dbReference type="SAM" id="MobiDB-lite"/>
    </source>
</evidence>
<gene>
    <name evidence="2" type="ORF">COU35_03845</name>
</gene>
<organism evidence="2 3">
    <name type="scientific">Candidatus Magasanikbacteria bacterium CG10_big_fil_rev_8_21_14_0_10_47_10</name>
    <dbReference type="NCBI Taxonomy" id="1974652"/>
    <lineage>
        <taxon>Bacteria</taxon>
        <taxon>Candidatus Magasanikiibacteriota</taxon>
    </lineage>
</organism>